<dbReference type="EMBL" id="AJIL01000039">
    <property type="protein sequence ID" value="KNF00212.1"/>
    <property type="molecule type" value="Genomic_DNA"/>
</dbReference>
<gene>
    <name evidence="3" type="ORF">PSTG_06626</name>
</gene>
<dbReference type="SUPFAM" id="SSF54637">
    <property type="entry name" value="Thioesterase/thiol ester dehydrase-isomerase"/>
    <property type="match status" value="1"/>
</dbReference>
<name>A0A0L0VLW1_9BASI</name>
<evidence type="ECO:0000313" key="3">
    <source>
        <dbReference type="EMBL" id="KNF00212.1"/>
    </source>
</evidence>
<evidence type="ECO:0000313" key="4">
    <source>
        <dbReference type="Proteomes" id="UP000054564"/>
    </source>
</evidence>
<accession>A0A0L0VLW1</accession>
<sequence>MSLYTSISRNSVNSYLRTVKPSSTGRTTIRDLTKSDNRILEDRSSADPRRARWTPRYYSSPALASVTPKQAGSTGDQPSQDKKTGWKSMMAMLSLGTLSMGYLLGTSYPPSLMSQVIINSFLQPPKLSSSRDTQLLQHGNSPEAIEFTKSIESQLHQLNIVKQLNSQPERWASFRPFSKLSPHQMSHSLTFSTLRGPGKFAIPPIIFINKDKTESVVIVHVGDLMCGHDGIVHGGLLATICDEGLASLAFSNLPNMIGVTASLKLNYKKPVLANQFIILRTWLPADKSPKGRKVWADGRIENVAGDVLVEAESLFIEPKGAKFLLNSQIKEYIKP</sequence>
<comment type="caution">
    <text evidence="3">The sequence shown here is derived from an EMBL/GenBank/DDBJ whole genome shotgun (WGS) entry which is preliminary data.</text>
</comment>
<organism evidence="3 4">
    <name type="scientific">Puccinia striiformis f. sp. tritici PST-78</name>
    <dbReference type="NCBI Taxonomy" id="1165861"/>
    <lineage>
        <taxon>Eukaryota</taxon>
        <taxon>Fungi</taxon>
        <taxon>Dikarya</taxon>
        <taxon>Basidiomycota</taxon>
        <taxon>Pucciniomycotina</taxon>
        <taxon>Pucciniomycetes</taxon>
        <taxon>Pucciniales</taxon>
        <taxon>Pucciniaceae</taxon>
        <taxon>Puccinia</taxon>
    </lineage>
</organism>
<dbReference type="AlphaFoldDB" id="A0A0L0VLW1"/>
<evidence type="ECO:0000259" key="2">
    <source>
        <dbReference type="Pfam" id="PF03061"/>
    </source>
</evidence>
<dbReference type="CDD" id="cd03443">
    <property type="entry name" value="PaaI_thioesterase"/>
    <property type="match status" value="1"/>
</dbReference>
<keyword evidence="4" id="KW-1185">Reference proteome</keyword>
<dbReference type="Pfam" id="PF03061">
    <property type="entry name" value="4HBT"/>
    <property type="match status" value="1"/>
</dbReference>
<feature type="region of interest" description="Disordered" evidence="1">
    <location>
        <begin position="64"/>
        <end position="84"/>
    </location>
</feature>
<dbReference type="Gene3D" id="3.10.129.10">
    <property type="entry name" value="Hotdog Thioesterase"/>
    <property type="match status" value="1"/>
</dbReference>
<dbReference type="PANTHER" id="PTHR47260">
    <property type="entry name" value="UPF0644 PROTEIN PB2B4.06"/>
    <property type="match status" value="1"/>
</dbReference>
<feature type="domain" description="Thioesterase" evidence="2">
    <location>
        <begin position="230"/>
        <end position="281"/>
    </location>
</feature>
<dbReference type="InterPro" id="IPR052061">
    <property type="entry name" value="PTE-AB_protein"/>
</dbReference>
<evidence type="ECO:0000256" key="1">
    <source>
        <dbReference type="SAM" id="MobiDB-lite"/>
    </source>
</evidence>
<protein>
    <recommendedName>
        <fullName evidence="2">Thioesterase domain-containing protein</fullName>
    </recommendedName>
</protein>
<proteinExistence type="predicted"/>
<feature type="compositionally biased region" description="Polar residues" evidence="1">
    <location>
        <begin position="67"/>
        <end position="78"/>
    </location>
</feature>
<dbReference type="InterPro" id="IPR029069">
    <property type="entry name" value="HotDog_dom_sf"/>
</dbReference>
<dbReference type="InterPro" id="IPR006683">
    <property type="entry name" value="Thioestr_dom"/>
</dbReference>
<dbReference type="PANTHER" id="PTHR47260:SF1">
    <property type="entry name" value="UPF0644 PROTEIN PB2B4.06"/>
    <property type="match status" value="1"/>
</dbReference>
<reference evidence="4" key="1">
    <citation type="submission" date="2014-03" db="EMBL/GenBank/DDBJ databases">
        <title>The Genome Sequence of Puccinia striiformis f. sp. tritici PST-78.</title>
        <authorList>
            <consortium name="The Broad Institute Genome Sequencing Platform"/>
            <person name="Cuomo C."/>
            <person name="Hulbert S."/>
            <person name="Chen X."/>
            <person name="Walker B."/>
            <person name="Young S.K."/>
            <person name="Zeng Q."/>
            <person name="Gargeya S."/>
            <person name="Fitzgerald M."/>
            <person name="Haas B."/>
            <person name="Abouelleil A."/>
            <person name="Alvarado L."/>
            <person name="Arachchi H.M."/>
            <person name="Berlin A.M."/>
            <person name="Chapman S.B."/>
            <person name="Goldberg J."/>
            <person name="Griggs A."/>
            <person name="Gujja S."/>
            <person name="Hansen M."/>
            <person name="Howarth C."/>
            <person name="Imamovic A."/>
            <person name="Larimer J."/>
            <person name="McCowan C."/>
            <person name="Montmayeur A."/>
            <person name="Murphy C."/>
            <person name="Neiman D."/>
            <person name="Pearson M."/>
            <person name="Priest M."/>
            <person name="Roberts A."/>
            <person name="Saif S."/>
            <person name="Shea T."/>
            <person name="Sisk P."/>
            <person name="Sykes S."/>
            <person name="Wortman J."/>
            <person name="Nusbaum C."/>
            <person name="Birren B."/>
        </authorList>
    </citation>
    <scope>NUCLEOTIDE SEQUENCE [LARGE SCALE GENOMIC DNA]</scope>
    <source>
        <strain evidence="4">race PST-78</strain>
    </source>
</reference>
<dbReference type="OrthoDB" id="506431at2759"/>
<dbReference type="STRING" id="1165861.A0A0L0VLW1"/>
<dbReference type="Proteomes" id="UP000054564">
    <property type="component" value="Unassembled WGS sequence"/>
</dbReference>